<proteinExistence type="predicted"/>
<organism evidence="2 3">
    <name type="scientific">Naganishia liquefaciens</name>
    <dbReference type="NCBI Taxonomy" id="104408"/>
    <lineage>
        <taxon>Eukaryota</taxon>
        <taxon>Fungi</taxon>
        <taxon>Dikarya</taxon>
        <taxon>Basidiomycota</taxon>
        <taxon>Agaricomycotina</taxon>
        <taxon>Tremellomycetes</taxon>
        <taxon>Filobasidiales</taxon>
        <taxon>Filobasidiaceae</taxon>
        <taxon>Naganishia</taxon>
    </lineage>
</organism>
<evidence type="ECO:0000256" key="1">
    <source>
        <dbReference type="SAM" id="MobiDB-lite"/>
    </source>
</evidence>
<reference evidence="2" key="1">
    <citation type="submission" date="2020-07" db="EMBL/GenBank/DDBJ databases">
        <title>Draft Genome Sequence of a Deep-Sea Yeast, Naganishia (Cryptococcus) liquefaciens strain N6.</title>
        <authorList>
            <person name="Han Y.W."/>
            <person name="Kajitani R."/>
            <person name="Morimoto H."/>
            <person name="Parhat M."/>
            <person name="Tsubouchi H."/>
            <person name="Bakenova O."/>
            <person name="Ogata M."/>
            <person name="Argunhan B."/>
            <person name="Aoki R."/>
            <person name="Kajiwara S."/>
            <person name="Itoh T."/>
            <person name="Iwasaki H."/>
        </authorList>
    </citation>
    <scope>NUCLEOTIDE SEQUENCE</scope>
    <source>
        <strain evidence="2">N6</strain>
    </source>
</reference>
<dbReference type="OrthoDB" id="2595792at2759"/>
<dbReference type="EMBL" id="BLZA01000005">
    <property type="protein sequence ID" value="GHJ83933.1"/>
    <property type="molecule type" value="Genomic_DNA"/>
</dbReference>
<gene>
    <name evidence="2" type="ORF">NliqN6_0335</name>
</gene>
<feature type="region of interest" description="Disordered" evidence="1">
    <location>
        <begin position="1"/>
        <end position="33"/>
    </location>
</feature>
<comment type="caution">
    <text evidence="2">The sequence shown here is derived from an EMBL/GenBank/DDBJ whole genome shotgun (WGS) entry which is preliminary data.</text>
</comment>
<dbReference type="Proteomes" id="UP000620104">
    <property type="component" value="Unassembled WGS sequence"/>
</dbReference>
<accession>A0A8H3YC86</accession>
<sequence length="194" mass="21464">MSPAAPITGASQATASFGKGPVDLDPEGSPPPQEYFNKSGLYSIEFINAMLARQPHQDKQARKPLLAAKVYLESPKISKESPAEAILDLCEARLELVSCHLHDKEILLAESEALQILAACKKISNSTRTRPCPDDTAKNANLANKDTTIRSLKFQIRTLDYLHDIDKERGITARAARWHDTQSRLQERLLSSDT</sequence>
<keyword evidence="3" id="KW-1185">Reference proteome</keyword>
<protein>
    <submittedName>
        <fullName evidence="2">Uncharacterized protein</fullName>
    </submittedName>
</protein>
<evidence type="ECO:0000313" key="2">
    <source>
        <dbReference type="EMBL" id="GHJ83933.1"/>
    </source>
</evidence>
<name>A0A8H3YC86_9TREE</name>
<evidence type="ECO:0000313" key="3">
    <source>
        <dbReference type="Proteomes" id="UP000620104"/>
    </source>
</evidence>
<dbReference type="AlphaFoldDB" id="A0A8H3YC86"/>